<gene>
    <name evidence="6" type="ORF">BN874_420026</name>
</gene>
<keyword evidence="3" id="KW-0418">Kinase</keyword>
<protein>
    <submittedName>
        <fullName evidence="6">NERD domain protein</fullName>
    </submittedName>
</protein>
<dbReference type="Gene3D" id="1.10.510.10">
    <property type="entry name" value="Transferase(Phosphotransferase) domain 1"/>
    <property type="match status" value="2"/>
</dbReference>
<evidence type="ECO:0000256" key="4">
    <source>
        <dbReference type="ARBA" id="ARBA00022840"/>
    </source>
</evidence>
<feature type="domain" description="Protein kinase" evidence="5">
    <location>
        <begin position="191"/>
        <end position="457"/>
    </location>
</feature>
<dbReference type="RefSeq" id="WP_034434967.1">
    <property type="nucleotide sequence ID" value="NZ_CBTK010000257.1"/>
</dbReference>
<dbReference type="PROSITE" id="PS50011">
    <property type="entry name" value="PROTEIN_KINASE_DOM"/>
    <property type="match status" value="2"/>
</dbReference>
<feature type="domain" description="Protein kinase" evidence="5">
    <location>
        <begin position="465"/>
        <end position="769"/>
    </location>
</feature>
<dbReference type="Proteomes" id="UP000019184">
    <property type="component" value="Unassembled WGS sequence"/>
</dbReference>
<reference evidence="6 7" key="1">
    <citation type="journal article" date="2014" name="ISME J.">
        <title>Candidatus Competibacter-lineage genomes retrieved from metagenomes reveal functional metabolic diversity.</title>
        <authorList>
            <person name="McIlroy S.J."/>
            <person name="Albertsen M."/>
            <person name="Andresen E.K."/>
            <person name="Saunders A.M."/>
            <person name="Kristiansen R."/>
            <person name="Stokholm-Bjerregaard M."/>
            <person name="Nielsen K.L."/>
            <person name="Nielsen P.H."/>
        </authorList>
    </citation>
    <scope>NUCLEOTIDE SEQUENCE [LARGE SCALE GENOMIC DNA]</scope>
    <source>
        <strain evidence="6 7">Run_B_J11</strain>
    </source>
</reference>
<keyword evidence="2" id="KW-0547">Nucleotide-binding</keyword>
<dbReference type="InterPro" id="IPR011009">
    <property type="entry name" value="Kinase-like_dom_sf"/>
</dbReference>
<dbReference type="OrthoDB" id="9801841at2"/>
<keyword evidence="4" id="KW-0067">ATP-binding</keyword>
<evidence type="ECO:0000256" key="1">
    <source>
        <dbReference type="ARBA" id="ARBA00022679"/>
    </source>
</evidence>
<dbReference type="Gene3D" id="3.30.200.20">
    <property type="entry name" value="Phosphorylase Kinase, domain 1"/>
    <property type="match status" value="1"/>
</dbReference>
<dbReference type="Pfam" id="PF08378">
    <property type="entry name" value="NERD"/>
    <property type="match status" value="1"/>
</dbReference>
<evidence type="ECO:0000259" key="5">
    <source>
        <dbReference type="PROSITE" id="PS50011"/>
    </source>
</evidence>
<dbReference type="PANTHER" id="PTHR43289">
    <property type="entry name" value="MITOGEN-ACTIVATED PROTEIN KINASE KINASE KINASE 20-RELATED"/>
    <property type="match status" value="1"/>
</dbReference>
<keyword evidence="7" id="KW-1185">Reference proteome</keyword>
<dbReference type="InterPro" id="IPR000719">
    <property type="entry name" value="Prot_kinase_dom"/>
</dbReference>
<dbReference type="GO" id="GO:0005524">
    <property type="term" value="F:ATP binding"/>
    <property type="evidence" value="ECO:0007669"/>
    <property type="project" value="UniProtKB-KW"/>
</dbReference>
<dbReference type="InterPro" id="IPR011528">
    <property type="entry name" value="NERD"/>
</dbReference>
<evidence type="ECO:0000313" key="7">
    <source>
        <dbReference type="Proteomes" id="UP000019184"/>
    </source>
</evidence>
<evidence type="ECO:0000256" key="2">
    <source>
        <dbReference type="ARBA" id="ARBA00022741"/>
    </source>
</evidence>
<dbReference type="SUPFAM" id="SSF56112">
    <property type="entry name" value="Protein kinase-like (PK-like)"/>
    <property type="match status" value="2"/>
</dbReference>
<keyword evidence="1" id="KW-0808">Transferase</keyword>
<evidence type="ECO:0000313" key="6">
    <source>
        <dbReference type="EMBL" id="CDH46313.1"/>
    </source>
</evidence>
<accession>A0A7U7J5E3</accession>
<sequence length="1289" mass="143284">MNQTGVRFIPCGEFVNESERIAVDRLRSKLHSVEAFWILLSNLNHSAHSGSRSDEIDLIAIGSPGVYVIEIKHWDAAYLRQQAPVAEPEAERINAKAKRIAGKLRRHFDPGFVTARLLLTRGELHLETAGKARSQVRGVAVFGLPEWRELLTVDGPVRLTPAQVEQAAQLLEPMVKVTLNGELRTFASLINLERLSDKADAFHRSYRGQHPTRRDRVILHLYDLSASADKQPLELARREFDTLQRWQKSPFVPSLLDSFQDADGYPGELCFFSLVDPAAPTLIQRAQDMTWDPPARLAFASDAIRALAGFHQPDQPDQPPLLHRRITPASLRVRHNNRPLFTDFSLSRLTDAPSISAVTVDFGAMTPYVAPELLTGGLAAATSPADVYALCATLTTLFTGVDPLAGAAREVLARGCRPQPAERATLTELATALDALQGVVLPTPDLPAPDYWDEDTLIPFQNSRYKILSRLGSGGIGQTFKVVELDIHSDERFGAYVAKTVRHQEDGEAALRAYRQVRAHTTHPNLSTIHEIAPEWRANGFVALLKWIEGMPLQDLIGVLPLYAEDLGESSAETLALRWLLELCAGLGELHQHGLAHGDVSPRNIIVQGGTVVLTDYDKASAAGGLSRGGTPGYASPGVQNRATLYPADDVYALAASFFHLLFDCEPVPSGPEQGLSWPGLAGYERLRPFLERATHPQPEQRFANAAVARQFLWGLRTDDGNAEPFIGSPEPAAPLTPNTAPWLNNLLSAYPGSRHGNSETRGLDSPFAVETYVETRLDSTLLAEIEAGHVNLAILFGNAGDGKTAFLQHLARKLGVEEVHSSRRIWECRLANDRMLRVNLDGSAAWQGRSANQLLDELFAPFQQPDYPRENVHIVAINSGKLLEWIESHEQETYLTRQLRQVLLGEEVKLDPGFRLIDLNQRSLVGGVEGASKQVTTAFLNALLDRLLGVDADYWQPCRNCSAQSRCTAWYSVQTLRNAESGPRLRSRLTDALQACHQRGEVHITARELRAALSYILFGVHDCAELHENPELCPPRYYQRAFDAHSPQRQGELLAELVRFDPALEANPALDRQLLKDAPLHSLNRLAEVRRRAYFEQPDAVIQLADGRHLNCFRNAPLCSVEELNALGRELCLGMARLEDLPPIAFDSQYLESGAPLRITPRTPIESAFWVVKPWARFSLEAPLPDSAEGLETLHTHLRLIYRYGNGSTEALLINLELFQRLMELKSGVQISGIAQEGVFANLKIFTQRLAREDARELYGWHPAEEEQVFRLRVELQNGRQTLIREIL</sequence>
<evidence type="ECO:0000256" key="3">
    <source>
        <dbReference type="ARBA" id="ARBA00022777"/>
    </source>
</evidence>
<dbReference type="EMBL" id="CBTK010000257">
    <property type="protein sequence ID" value="CDH46313.1"/>
    <property type="molecule type" value="Genomic_DNA"/>
</dbReference>
<organism evidence="6 7">
    <name type="scientific">Candidatus Contendobacter odensis Run_B_J11</name>
    <dbReference type="NCBI Taxonomy" id="1400861"/>
    <lineage>
        <taxon>Bacteria</taxon>
        <taxon>Pseudomonadati</taxon>
        <taxon>Pseudomonadota</taxon>
        <taxon>Gammaproteobacteria</taxon>
        <taxon>Candidatus Competibacteraceae</taxon>
        <taxon>Candidatus Contendibacter</taxon>
    </lineage>
</organism>
<dbReference type="SMART" id="SM00220">
    <property type="entry name" value="S_TKc"/>
    <property type="match status" value="1"/>
</dbReference>
<proteinExistence type="predicted"/>
<dbReference type="GO" id="GO:0004674">
    <property type="term" value="F:protein serine/threonine kinase activity"/>
    <property type="evidence" value="ECO:0007669"/>
    <property type="project" value="TreeGrafter"/>
</dbReference>
<comment type="caution">
    <text evidence="6">The sequence shown here is derived from an EMBL/GenBank/DDBJ whole genome shotgun (WGS) entry which is preliminary data.</text>
</comment>
<name>A0A7U7J5E3_9GAMM</name>
<dbReference type="PANTHER" id="PTHR43289:SF6">
    <property type="entry name" value="SERINE_THREONINE-PROTEIN KINASE NEKL-3"/>
    <property type="match status" value="1"/>
</dbReference>
<dbReference type="Pfam" id="PF00069">
    <property type="entry name" value="Pkinase"/>
    <property type="match status" value="1"/>
</dbReference>